<dbReference type="PANTHER" id="PTHR43108">
    <property type="entry name" value="N-ACETYLGLUCOSAMINE-6-SULFATASE FAMILY MEMBER"/>
    <property type="match status" value="1"/>
</dbReference>
<dbReference type="RefSeq" id="WP_275781400.1">
    <property type="nucleotide sequence ID" value="NZ_BAABDE010000029.1"/>
</dbReference>
<evidence type="ECO:0000313" key="2">
    <source>
        <dbReference type="EMBL" id="GAA3832145.1"/>
    </source>
</evidence>
<dbReference type="Proteomes" id="UP001501009">
    <property type="component" value="Unassembled WGS sequence"/>
</dbReference>
<sequence length="134" mass="14740">MHELNVPEQRYARVPVWAGQPSVFVPYRPSLEVPFQLSWPDGGFGSGSGDDRLTGHIDIAPTFLAAAGLTPDTPHDGRPKGSGEVVFREYYDLAKDPYQLSNRLHGASREQERRLGVARPAEQLATARRADNSA</sequence>
<dbReference type="InterPro" id="IPR017850">
    <property type="entry name" value="Alkaline_phosphatase_core_sf"/>
</dbReference>
<comment type="caution">
    <text evidence="2">The sequence shown here is derived from an EMBL/GenBank/DDBJ whole genome shotgun (WGS) entry which is preliminary data.</text>
</comment>
<name>A0ABP7J1I3_9ACTN</name>
<keyword evidence="3" id="KW-1185">Reference proteome</keyword>
<evidence type="ECO:0000256" key="1">
    <source>
        <dbReference type="SAM" id="MobiDB-lite"/>
    </source>
</evidence>
<dbReference type="Gene3D" id="3.40.720.10">
    <property type="entry name" value="Alkaline Phosphatase, subunit A"/>
    <property type="match status" value="1"/>
</dbReference>
<dbReference type="PANTHER" id="PTHR43108:SF8">
    <property type="entry name" value="SD21168P"/>
    <property type="match status" value="1"/>
</dbReference>
<protein>
    <submittedName>
        <fullName evidence="2">Uncharacterized protein</fullName>
    </submittedName>
</protein>
<evidence type="ECO:0000313" key="3">
    <source>
        <dbReference type="Proteomes" id="UP001501009"/>
    </source>
</evidence>
<organism evidence="2 3">
    <name type="scientific">Streptomyces coacervatus</name>
    <dbReference type="NCBI Taxonomy" id="647381"/>
    <lineage>
        <taxon>Bacteria</taxon>
        <taxon>Bacillati</taxon>
        <taxon>Actinomycetota</taxon>
        <taxon>Actinomycetes</taxon>
        <taxon>Kitasatosporales</taxon>
        <taxon>Streptomycetaceae</taxon>
        <taxon>Streptomyces</taxon>
    </lineage>
</organism>
<proteinExistence type="predicted"/>
<dbReference type="EMBL" id="BAABDE010000029">
    <property type="protein sequence ID" value="GAA3832145.1"/>
    <property type="molecule type" value="Genomic_DNA"/>
</dbReference>
<reference evidence="3" key="1">
    <citation type="journal article" date="2019" name="Int. J. Syst. Evol. Microbiol.">
        <title>The Global Catalogue of Microorganisms (GCM) 10K type strain sequencing project: providing services to taxonomists for standard genome sequencing and annotation.</title>
        <authorList>
            <consortium name="The Broad Institute Genomics Platform"/>
            <consortium name="The Broad Institute Genome Sequencing Center for Infectious Disease"/>
            <person name="Wu L."/>
            <person name="Ma J."/>
        </authorList>
    </citation>
    <scope>NUCLEOTIDE SEQUENCE [LARGE SCALE GENOMIC DNA]</scope>
    <source>
        <strain evidence="3">JCM 17138</strain>
    </source>
</reference>
<dbReference type="SUPFAM" id="SSF53649">
    <property type="entry name" value="Alkaline phosphatase-like"/>
    <property type="match status" value="1"/>
</dbReference>
<accession>A0ABP7J1I3</accession>
<gene>
    <name evidence="2" type="ORF">GCM10022403_076630</name>
</gene>
<feature type="region of interest" description="Disordered" evidence="1">
    <location>
        <begin position="102"/>
        <end position="134"/>
    </location>
</feature>